<evidence type="ECO:0000313" key="2">
    <source>
        <dbReference type="EMBL" id="EGG13004.1"/>
    </source>
</evidence>
<feature type="compositionally biased region" description="Polar residues" evidence="1">
    <location>
        <begin position="795"/>
        <end position="805"/>
    </location>
</feature>
<dbReference type="OrthoDB" id="6375767at2759"/>
<reference evidence="3" key="1">
    <citation type="journal article" date="2011" name="Proc. Natl. Acad. Sci. U.S.A.">
        <title>Obligate biotrophy features unraveled by the genomic analysis of rust fungi.</title>
        <authorList>
            <person name="Duplessis S."/>
            <person name="Cuomo C.A."/>
            <person name="Lin Y.-C."/>
            <person name="Aerts A."/>
            <person name="Tisserant E."/>
            <person name="Veneault-Fourrey C."/>
            <person name="Joly D.L."/>
            <person name="Hacquard S."/>
            <person name="Amselem J."/>
            <person name="Cantarel B.L."/>
            <person name="Chiu R."/>
            <person name="Coutinho P.M."/>
            <person name="Feau N."/>
            <person name="Field M."/>
            <person name="Frey P."/>
            <person name="Gelhaye E."/>
            <person name="Goldberg J."/>
            <person name="Grabherr M.G."/>
            <person name="Kodira C.D."/>
            <person name="Kohler A."/>
            <person name="Kuees U."/>
            <person name="Lindquist E.A."/>
            <person name="Lucas S.M."/>
            <person name="Mago R."/>
            <person name="Mauceli E."/>
            <person name="Morin E."/>
            <person name="Murat C."/>
            <person name="Pangilinan J.L."/>
            <person name="Park R."/>
            <person name="Pearson M."/>
            <person name="Quesneville H."/>
            <person name="Rouhier N."/>
            <person name="Sakthikumar S."/>
            <person name="Salamov A.A."/>
            <person name="Schmutz J."/>
            <person name="Selles B."/>
            <person name="Shapiro H."/>
            <person name="Tanguay P."/>
            <person name="Tuskan G.A."/>
            <person name="Henrissat B."/>
            <person name="Van de Peer Y."/>
            <person name="Rouze P."/>
            <person name="Ellis J.G."/>
            <person name="Dodds P.N."/>
            <person name="Schein J.E."/>
            <person name="Zhong S."/>
            <person name="Hamelin R.C."/>
            <person name="Grigoriev I.V."/>
            <person name="Szabo L.J."/>
            <person name="Martin F."/>
        </authorList>
    </citation>
    <scope>NUCLEOTIDE SEQUENCE [LARGE SCALE GENOMIC DNA]</scope>
    <source>
        <strain evidence="3">98AG31 / pathotype 3-4-7</strain>
    </source>
</reference>
<accession>F4R4G5</accession>
<dbReference type="Proteomes" id="UP000001072">
    <property type="component" value="Unassembled WGS sequence"/>
</dbReference>
<dbReference type="Gene3D" id="3.40.20.10">
    <property type="entry name" value="Severin"/>
    <property type="match status" value="2"/>
</dbReference>
<feature type="compositionally biased region" description="Basic and acidic residues" evidence="1">
    <location>
        <begin position="678"/>
        <end position="687"/>
    </location>
</feature>
<feature type="region of interest" description="Disordered" evidence="1">
    <location>
        <begin position="34"/>
        <end position="87"/>
    </location>
</feature>
<dbReference type="EMBL" id="GL883090">
    <property type="protein sequence ID" value="EGG13004.1"/>
    <property type="molecule type" value="Genomic_DNA"/>
</dbReference>
<feature type="region of interest" description="Disordered" evidence="1">
    <location>
        <begin position="439"/>
        <end position="513"/>
    </location>
</feature>
<feature type="compositionally biased region" description="Polar residues" evidence="1">
    <location>
        <begin position="128"/>
        <end position="169"/>
    </location>
</feature>
<dbReference type="GeneID" id="18932768"/>
<feature type="region of interest" description="Disordered" evidence="1">
    <location>
        <begin position="658"/>
        <end position="729"/>
    </location>
</feature>
<dbReference type="KEGG" id="mlr:MELLADRAFT_76356"/>
<feature type="region of interest" description="Disordered" evidence="1">
    <location>
        <begin position="121"/>
        <end position="169"/>
    </location>
</feature>
<feature type="region of interest" description="Disordered" evidence="1">
    <location>
        <begin position="211"/>
        <end position="239"/>
    </location>
</feature>
<keyword evidence="3" id="KW-1185">Reference proteome</keyword>
<evidence type="ECO:0000256" key="1">
    <source>
        <dbReference type="SAM" id="MobiDB-lite"/>
    </source>
</evidence>
<feature type="compositionally biased region" description="Polar residues" evidence="1">
    <location>
        <begin position="688"/>
        <end position="711"/>
    </location>
</feature>
<dbReference type="InParanoid" id="F4R4G5"/>
<sequence>MDVNVDENENEKKKSIKIKNQIYKFQNQINKTKNRNLTDTINPVDLSRRSTHSHHSTYQQQHQHHQQQRQRRHHRTKSTPEEGFEVSYKEWAQRVKATRESIDQADQEEQQKLRKEILTARQARRSRQLSIASTQPEAEIFDSSQETTIGSRSNTPFTSFKEPTSKQNSSLFRIDLTNRIHHIKTHPTLGQSPERPNQRGLHILQGLNQMSDNFQSNPKSAVNSYSRHPSDLSQSNLPNKNHAIQYSSKFSHNDDKKPIALAHFMGARKDLNGPVLTKQRVDEKEVRPEGWELAEKRHEIWSKSSSGGVNSLANFLGGGSSASHVLNPSKRALPGMVSQHKVEDEGPGRDNQQPVSMGNSNTEKFKQRSLPMPPNHSTASSMPVTSANQSTFLKPKSLADRLAQLGVVNDVQHAKPHLASPNPNQGSTSLSTSPMAEKFMDRHKPSPSIDNEKDAYTDKLPKAGPHHVIKSKSTYNLRSTAPSDDIDTKKSPRPASSLFPATKPGAPTFSDNITVQPEPITVKIETTRPTSIRSNTTQAVPTIANHKNSKSQSYHVPPHVSDEQTNNNSGLSAPNKVLTASLSRLAGSNIVAQRLQWSKRKEQTGGLVDEFGSSGKTSSPRLPSSQLFTNNQSSMNITPLSDTSNHVAAPKRHTILFERANQVKEDPERHVSPLKPLTESRFRHSETKSVQSDLPPTPTTPTAKNVNQYNKSNRDSSGEDDELQGENPHDLKRNKQEFEMPHTPASPVKSIATDSKTPTTLNKYGLGVSSGSPLPSMTSSPLKHLTKNRARGPQRSGSRTISQPKSPVPNRRAALTKALPEVPGSHKSTLPSIPSFAPVVKKGTSELAAAWENQLQKKAQDVRPASLIQTSTRPLPAPPTSMKSTTGSNMGSRFALPGLTETDSPPALGNTRPLPVPPNAAATTASAVSPIAKNQDFQTVLPPTTLKRQKRKRIVVKPTSKLTPLNSKAISLACQNRSNDEFRLSTITKLEIFQLHKADDTEEFSTTLVEPEEYNTFYSDESLLIFCNLSDGKHILFVWKGKRVTRNEAEEEMIGRLLKKYGIDQKSRLLKIQQGYEPVELIEALGGSLMIRLGDRFELFENCSTVFSCRSYQSGKLLVIEESILDSESVNEALCAGYSALIKVHDQINGKMKLFQWNGSQSDRYERLQCSLVAQQVLKESSEFQPKLVELEQGGESDEFRDLFGEDEYAISYHWKYKSQVGPTPLILQLTSPNNQNITLKATDNFSTHLISVIHTGLEVFVIVPASQRSERSMIGRAMEVGSKINEQISQKKLAVNCLVFPTLIPVDLRASIRFSYDLERLNEGFVPEKMNLLSLDEAFEGLEKVNTVNYLEGSENQEANDDDDEFKYLPIGIGPNEVIIETI</sequence>
<dbReference type="STRING" id="747676.F4R4G5"/>
<feature type="region of interest" description="Disordered" evidence="1">
    <location>
        <begin position="529"/>
        <end position="574"/>
    </location>
</feature>
<feature type="compositionally biased region" description="Basic residues" evidence="1">
    <location>
        <begin position="62"/>
        <end position="77"/>
    </location>
</feature>
<proteinExistence type="predicted"/>
<dbReference type="VEuPathDB" id="FungiDB:MELLADRAFT_76356"/>
<feature type="compositionally biased region" description="Polar residues" evidence="1">
    <location>
        <begin position="614"/>
        <end position="646"/>
    </location>
</feature>
<dbReference type="RefSeq" id="XP_007403942.1">
    <property type="nucleotide sequence ID" value="XM_007403880.1"/>
</dbReference>
<feature type="compositionally biased region" description="Low complexity" evidence="1">
    <location>
        <begin position="765"/>
        <end position="781"/>
    </location>
</feature>
<organism evidence="3">
    <name type="scientific">Melampsora larici-populina (strain 98AG31 / pathotype 3-4-7)</name>
    <name type="common">Poplar leaf rust fungus</name>
    <dbReference type="NCBI Taxonomy" id="747676"/>
    <lineage>
        <taxon>Eukaryota</taxon>
        <taxon>Fungi</taxon>
        <taxon>Dikarya</taxon>
        <taxon>Basidiomycota</taxon>
        <taxon>Pucciniomycotina</taxon>
        <taxon>Pucciniomycetes</taxon>
        <taxon>Pucciniales</taxon>
        <taxon>Melampsoraceae</taxon>
        <taxon>Melampsora</taxon>
    </lineage>
</organism>
<feature type="compositionally biased region" description="Basic and acidic residues" evidence="1">
    <location>
        <begin position="439"/>
        <end position="461"/>
    </location>
</feature>
<feature type="compositionally biased region" description="Polar residues" evidence="1">
    <location>
        <begin position="350"/>
        <end position="362"/>
    </location>
</feature>
<feature type="compositionally biased region" description="Basic and acidic residues" evidence="1">
    <location>
        <begin position="661"/>
        <end position="671"/>
    </location>
</feature>
<feature type="region of interest" description="Disordered" evidence="1">
    <location>
        <begin position="606"/>
        <end position="646"/>
    </location>
</feature>
<dbReference type="InterPro" id="IPR007122">
    <property type="entry name" value="Villin/Gelsolin"/>
</dbReference>
<feature type="region of interest" description="Disordered" evidence="1">
    <location>
        <begin position="870"/>
        <end position="889"/>
    </location>
</feature>
<feature type="compositionally biased region" description="Polar residues" evidence="1">
    <location>
        <begin position="529"/>
        <end position="540"/>
    </location>
</feature>
<dbReference type="SUPFAM" id="SSF55753">
    <property type="entry name" value="Actin depolymerizing proteins"/>
    <property type="match status" value="2"/>
</dbReference>
<dbReference type="eggNOG" id="ENOG502S1NR">
    <property type="taxonomic scope" value="Eukaryota"/>
</dbReference>
<dbReference type="GO" id="GO:0051015">
    <property type="term" value="F:actin filament binding"/>
    <property type="evidence" value="ECO:0007669"/>
    <property type="project" value="InterPro"/>
</dbReference>
<feature type="region of interest" description="Disordered" evidence="1">
    <location>
        <begin position="762"/>
        <end position="811"/>
    </location>
</feature>
<protein>
    <submittedName>
        <fullName evidence="2">Uncharacterized protein</fullName>
    </submittedName>
</protein>
<evidence type="ECO:0000313" key="3">
    <source>
        <dbReference type="Proteomes" id="UP000001072"/>
    </source>
</evidence>
<feature type="compositionally biased region" description="Polar residues" evidence="1">
    <location>
        <begin position="563"/>
        <end position="574"/>
    </location>
</feature>
<feature type="compositionally biased region" description="Polar residues" evidence="1">
    <location>
        <begin position="375"/>
        <end position="389"/>
    </location>
</feature>
<dbReference type="SMART" id="SM00262">
    <property type="entry name" value="GEL"/>
    <property type="match status" value="2"/>
</dbReference>
<dbReference type="HOGENOM" id="CLU_276604_0_0_1"/>
<feature type="region of interest" description="Disordered" evidence="1">
    <location>
        <begin position="336"/>
        <end position="389"/>
    </location>
</feature>
<name>F4R4G5_MELLP</name>
<dbReference type="InterPro" id="IPR029006">
    <property type="entry name" value="ADF-H/Gelsolin-like_dom_sf"/>
</dbReference>
<feature type="compositionally biased region" description="Polar residues" evidence="1">
    <location>
        <begin position="471"/>
        <end position="482"/>
    </location>
</feature>
<feature type="region of interest" description="Disordered" evidence="1">
    <location>
        <begin position="738"/>
        <end position="757"/>
    </location>
</feature>
<gene>
    <name evidence="2" type="ORF">MELLADRAFT_76356</name>
</gene>